<gene>
    <name evidence="1" type="ORF">A1356_01775</name>
</gene>
<dbReference type="Proteomes" id="UP000077734">
    <property type="component" value="Unassembled WGS sequence"/>
</dbReference>
<comment type="caution">
    <text evidence="1">The sequence shown here is derived from an EMBL/GenBank/DDBJ whole genome shotgun (WGS) entry which is preliminary data.</text>
</comment>
<sequence length="79" mass="8901">MNPNARTRCHPRELTQKHSTAFKAKVVLAALVGDKPLAQLPQEFEIHQNQIIDWKKRLTESAVEVFGKSAEPETPPVDL</sequence>
<dbReference type="Gene3D" id="1.10.10.10">
    <property type="entry name" value="Winged helix-like DNA-binding domain superfamily/Winged helix DNA-binding domain"/>
    <property type="match status" value="1"/>
</dbReference>
<dbReference type="GO" id="GO:0043565">
    <property type="term" value="F:sequence-specific DNA binding"/>
    <property type="evidence" value="ECO:0007669"/>
    <property type="project" value="InterPro"/>
</dbReference>
<dbReference type="InterPro" id="IPR036388">
    <property type="entry name" value="WH-like_DNA-bd_sf"/>
</dbReference>
<evidence type="ECO:0000313" key="1">
    <source>
        <dbReference type="EMBL" id="OAI22862.1"/>
    </source>
</evidence>
<evidence type="ECO:0008006" key="3">
    <source>
        <dbReference type="Google" id="ProtNLM"/>
    </source>
</evidence>
<keyword evidence="2" id="KW-1185">Reference proteome</keyword>
<name>A0AA91DAB7_9GAMM</name>
<dbReference type="AlphaFoldDB" id="A0AA91DAB7"/>
<dbReference type="EMBL" id="LUUL01000114">
    <property type="protein sequence ID" value="OAI22862.1"/>
    <property type="molecule type" value="Genomic_DNA"/>
</dbReference>
<reference evidence="1 2" key="1">
    <citation type="submission" date="2016-03" db="EMBL/GenBank/DDBJ databases">
        <authorList>
            <person name="Heylen K."/>
            <person name="De Vos P."/>
            <person name="Vekeman B."/>
        </authorList>
    </citation>
    <scope>NUCLEOTIDE SEQUENCE [LARGE SCALE GENOMIC DNA]</scope>
    <source>
        <strain evidence="1 2">R-49807</strain>
    </source>
</reference>
<accession>A0AA91DAB7</accession>
<protein>
    <recommendedName>
        <fullName evidence="3">Transposase</fullName>
    </recommendedName>
</protein>
<dbReference type="InterPro" id="IPR010921">
    <property type="entry name" value="Trp_repressor/repl_initiator"/>
</dbReference>
<organism evidence="1 2">
    <name type="scientific">Methylomonas koyamae</name>
    <dbReference type="NCBI Taxonomy" id="702114"/>
    <lineage>
        <taxon>Bacteria</taxon>
        <taxon>Pseudomonadati</taxon>
        <taxon>Pseudomonadota</taxon>
        <taxon>Gammaproteobacteria</taxon>
        <taxon>Methylococcales</taxon>
        <taxon>Methylococcaceae</taxon>
        <taxon>Methylomonas</taxon>
    </lineage>
</organism>
<proteinExistence type="predicted"/>
<dbReference type="SUPFAM" id="SSF48295">
    <property type="entry name" value="TrpR-like"/>
    <property type="match status" value="1"/>
</dbReference>
<evidence type="ECO:0000313" key="2">
    <source>
        <dbReference type="Proteomes" id="UP000077734"/>
    </source>
</evidence>